<evidence type="ECO:0000313" key="3">
    <source>
        <dbReference type="EMBL" id="VVC76430.1"/>
    </source>
</evidence>
<feature type="signal peptide" evidence="2">
    <location>
        <begin position="1"/>
        <end position="24"/>
    </location>
</feature>
<evidence type="ECO:0000256" key="2">
    <source>
        <dbReference type="SAM" id="SignalP"/>
    </source>
</evidence>
<dbReference type="OrthoDB" id="6170015at2"/>
<keyword evidence="2" id="KW-0732">Signal</keyword>
<feature type="compositionally biased region" description="Low complexity" evidence="1">
    <location>
        <begin position="37"/>
        <end position="47"/>
    </location>
</feature>
<dbReference type="RefSeq" id="WP_148339714.1">
    <property type="nucleotide sequence ID" value="NZ_LR699119.1"/>
</dbReference>
<organism evidence="3 4">
    <name type="scientific">Aquicella siphonis</name>
    <dbReference type="NCBI Taxonomy" id="254247"/>
    <lineage>
        <taxon>Bacteria</taxon>
        <taxon>Pseudomonadati</taxon>
        <taxon>Pseudomonadota</taxon>
        <taxon>Gammaproteobacteria</taxon>
        <taxon>Legionellales</taxon>
        <taxon>Coxiellaceae</taxon>
        <taxon>Aquicella</taxon>
    </lineage>
</organism>
<evidence type="ECO:0000313" key="4">
    <source>
        <dbReference type="Proteomes" id="UP000324194"/>
    </source>
</evidence>
<dbReference type="KEGG" id="asip:AQUSIP_17430"/>
<reference evidence="3 4" key="1">
    <citation type="submission" date="2019-08" db="EMBL/GenBank/DDBJ databases">
        <authorList>
            <person name="Guy L."/>
        </authorList>
    </citation>
    <scope>NUCLEOTIDE SEQUENCE [LARGE SCALE GENOMIC DNA]</scope>
    <source>
        <strain evidence="3 4">SGT-108</strain>
    </source>
</reference>
<dbReference type="Proteomes" id="UP000324194">
    <property type="component" value="Chromosome 1"/>
</dbReference>
<name>A0A5E4PHC6_9COXI</name>
<feature type="chain" id="PRO_5022707882" evidence="2">
    <location>
        <begin position="25"/>
        <end position="152"/>
    </location>
</feature>
<evidence type="ECO:0000256" key="1">
    <source>
        <dbReference type="SAM" id="MobiDB-lite"/>
    </source>
</evidence>
<dbReference type="PROSITE" id="PS51257">
    <property type="entry name" value="PROKAR_LIPOPROTEIN"/>
    <property type="match status" value="1"/>
</dbReference>
<gene>
    <name evidence="3" type="ORF">AQUSIP_17430</name>
</gene>
<sequence length="152" mass="16152">MQKAFMKMTLAVLASALTACSSMQGMPTMPGFGTGSEGSQQQQGLVGTSVDQTGKETNVNITMAGGGEIGLKSMDANDKTKMSRALDAATGKATHWENGISGINYTVTPIRKVVIQGNPFCREYQVMVVKGQYRKEVHGTACVTTDGSWHTI</sequence>
<protein>
    <submittedName>
        <fullName evidence="3">Uncharacterized protein</fullName>
    </submittedName>
</protein>
<keyword evidence="4" id="KW-1185">Reference proteome</keyword>
<proteinExistence type="predicted"/>
<feature type="region of interest" description="Disordered" evidence="1">
    <location>
        <begin position="28"/>
        <end position="47"/>
    </location>
</feature>
<dbReference type="EMBL" id="LR699119">
    <property type="protein sequence ID" value="VVC76430.1"/>
    <property type="molecule type" value="Genomic_DNA"/>
</dbReference>
<accession>A0A5E4PHC6</accession>
<dbReference type="AlphaFoldDB" id="A0A5E4PHC6"/>